<keyword evidence="2 6" id="KW-0812">Transmembrane</keyword>
<name>A0A7S3CR63_9SPIT</name>
<evidence type="ECO:0000313" key="7">
    <source>
        <dbReference type="EMBL" id="CAE0233443.1"/>
    </source>
</evidence>
<keyword evidence="5 6" id="KW-0472">Membrane</keyword>
<evidence type="ECO:0000256" key="1">
    <source>
        <dbReference type="ARBA" id="ARBA00004370"/>
    </source>
</evidence>
<feature type="transmembrane region" description="Helical" evidence="6">
    <location>
        <begin position="127"/>
        <end position="148"/>
    </location>
</feature>
<dbReference type="EMBL" id="HBIA01010208">
    <property type="protein sequence ID" value="CAE0233443.1"/>
    <property type="molecule type" value="Transcribed_RNA"/>
</dbReference>
<evidence type="ECO:0000256" key="3">
    <source>
        <dbReference type="ARBA" id="ARBA00022737"/>
    </source>
</evidence>
<dbReference type="PANTHER" id="PTHR12546:SF33">
    <property type="entry name" value="SPERM VESICLE FUSION PROTEIN FER-1"/>
    <property type="match status" value="1"/>
</dbReference>
<accession>A0A7S3CR63</accession>
<dbReference type="PANTHER" id="PTHR12546">
    <property type="entry name" value="FER-1-LIKE"/>
    <property type="match status" value="1"/>
</dbReference>
<evidence type="ECO:0000256" key="5">
    <source>
        <dbReference type="ARBA" id="ARBA00023136"/>
    </source>
</evidence>
<evidence type="ECO:0000256" key="4">
    <source>
        <dbReference type="ARBA" id="ARBA00022989"/>
    </source>
</evidence>
<protein>
    <submittedName>
        <fullName evidence="7">Uncharacterized protein</fullName>
    </submittedName>
</protein>
<comment type="subcellular location">
    <subcellularLocation>
        <location evidence="1">Membrane</location>
    </subcellularLocation>
</comment>
<dbReference type="AlphaFoldDB" id="A0A7S3CR63"/>
<dbReference type="InterPro" id="IPR037721">
    <property type="entry name" value="Ferlin"/>
</dbReference>
<reference evidence="7" key="1">
    <citation type="submission" date="2021-01" db="EMBL/GenBank/DDBJ databases">
        <authorList>
            <person name="Corre E."/>
            <person name="Pelletier E."/>
            <person name="Niang G."/>
            <person name="Scheremetjew M."/>
            <person name="Finn R."/>
            <person name="Kale V."/>
            <person name="Holt S."/>
            <person name="Cochrane G."/>
            <person name="Meng A."/>
            <person name="Brown T."/>
            <person name="Cohen L."/>
        </authorList>
    </citation>
    <scope>NUCLEOTIDE SEQUENCE</scope>
    <source>
        <strain evidence="7">Ras09</strain>
    </source>
</reference>
<dbReference type="GO" id="GO:0016020">
    <property type="term" value="C:membrane"/>
    <property type="evidence" value="ECO:0007669"/>
    <property type="project" value="UniProtKB-SubCell"/>
</dbReference>
<evidence type="ECO:0000256" key="6">
    <source>
        <dbReference type="SAM" id="Phobius"/>
    </source>
</evidence>
<keyword evidence="3" id="KW-0677">Repeat</keyword>
<dbReference type="GO" id="GO:0007009">
    <property type="term" value="P:plasma membrane organization"/>
    <property type="evidence" value="ECO:0007669"/>
    <property type="project" value="TreeGrafter"/>
</dbReference>
<evidence type="ECO:0000256" key="2">
    <source>
        <dbReference type="ARBA" id="ARBA00022692"/>
    </source>
</evidence>
<gene>
    <name evidence="7" type="ORF">SRAS04492_LOCUS5244</name>
</gene>
<organism evidence="7">
    <name type="scientific">Strombidium rassoulzadegani</name>
    <dbReference type="NCBI Taxonomy" id="1082188"/>
    <lineage>
        <taxon>Eukaryota</taxon>
        <taxon>Sar</taxon>
        <taxon>Alveolata</taxon>
        <taxon>Ciliophora</taxon>
        <taxon>Intramacronucleata</taxon>
        <taxon>Spirotrichea</taxon>
        <taxon>Oligotrichia</taxon>
        <taxon>Strombidiidae</taxon>
        <taxon>Strombidium</taxon>
    </lineage>
</organism>
<sequence length="158" mass="18464">MMDAFLTKRQQFLHEEYWNSHMKEEILKSDSDFKDSANDIYFEEKDKFWVPVRKYNEEEETHVGTGEILCSIQILTKRDAEKFPQGEGRAEPNSDPFLPEPEGRIKLSINPFDMLRQIIPAAMWRKIFLSICCGLCIFLCVMMAPMIFSNLVSKILFG</sequence>
<proteinExistence type="predicted"/>
<keyword evidence="4 6" id="KW-1133">Transmembrane helix</keyword>